<proteinExistence type="predicted"/>
<sequence>MAQPNQYNWTLQSNKLQQDSDNISSDDSEDAIISDDQSEQQRNHVVLNGRKAFKGNWRHPNPPKENPLNQNESKVIQPKRKHVQIDDSTLDMNPNQTVDLTEANLKILNQQAVLLSYINSPSSNQVSKVVGASPSYEELQRINEQIKALLPKSTKTLDSRNKRFLFRNDTNDLSTSNLDINISNKKIDLDSFFKRLQQDIDRRKLSNDRRAQQVEKQKEDKLKNECTFTPERSRSKLSKIYEDSLQQKKQNKSKKEKKKNELNATTIVMTTKQLRQANLEAKKNPKINKNTDAILWHKFEYEWNHVVKDYELTDILQFNFDQFIQVMLGFRFIKHYNDDQKKLEFQQTQILTDLFNEVAGVDVKNMNNTSKRNLRNTSLIDPVKLKLNVMKLMNVKQPINKDDDQSTAADIEEQKRPLEINMSTLLSQPQLERQNTSQLTANVRDQFRVRFKQLIQNRDENLQYERQMQLKIKHKEEKPTFKPKISEKSNQIFQKLVNQSELIEKQSKENSIMIASTSLIKTHTTKSITPYKSEEHFTFSSK</sequence>
<dbReference type="Proteomes" id="UP000039865">
    <property type="component" value="Unassembled WGS sequence"/>
</dbReference>
<evidence type="ECO:0000313" key="2">
    <source>
        <dbReference type="EMBL" id="CDW86228.1"/>
    </source>
</evidence>
<feature type="region of interest" description="Disordered" evidence="1">
    <location>
        <begin position="1"/>
        <end position="42"/>
    </location>
</feature>
<reference evidence="2 3" key="1">
    <citation type="submission" date="2014-06" db="EMBL/GenBank/DDBJ databases">
        <authorList>
            <person name="Swart Estienne"/>
        </authorList>
    </citation>
    <scope>NUCLEOTIDE SEQUENCE [LARGE SCALE GENOMIC DNA]</scope>
    <source>
        <strain evidence="2 3">130c</strain>
    </source>
</reference>
<dbReference type="EMBL" id="CCKQ01014464">
    <property type="protein sequence ID" value="CDW86228.1"/>
    <property type="molecule type" value="Genomic_DNA"/>
</dbReference>
<gene>
    <name evidence="2" type="primary">Contig721.g796</name>
    <name evidence="2" type="ORF">STYLEM_15319</name>
</gene>
<keyword evidence="3" id="KW-1185">Reference proteome</keyword>
<dbReference type="InParanoid" id="A0A078AZJ3"/>
<feature type="compositionally biased region" description="Acidic residues" evidence="1">
    <location>
        <begin position="24"/>
        <end position="38"/>
    </location>
</feature>
<protein>
    <submittedName>
        <fullName evidence="2">Uncharacterized protein</fullName>
    </submittedName>
</protein>
<feature type="compositionally biased region" description="Polar residues" evidence="1">
    <location>
        <begin position="1"/>
        <end position="16"/>
    </location>
</feature>
<accession>A0A078AZJ3</accession>
<evidence type="ECO:0000256" key="1">
    <source>
        <dbReference type="SAM" id="MobiDB-lite"/>
    </source>
</evidence>
<dbReference type="AlphaFoldDB" id="A0A078AZJ3"/>
<name>A0A078AZJ3_STYLE</name>
<evidence type="ECO:0000313" key="3">
    <source>
        <dbReference type="Proteomes" id="UP000039865"/>
    </source>
</evidence>
<organism evidence="2 3">
    <name type="scientific">Stylonychia lemnae</name>
    <name type="common">Ciliate</name>
    <dbReference type="NCBI Taxonomy" id="5949"/>
    <lineage>
        <taxon>Eukaryota</taxon>
        <taxon>Sar</taxon>
        <taxon>Alveolata</taxon>
        <taxon>Ciliophora</taxon>
        <taxon>Intramacronucleata</taxon>
        <taxon>Spirotrichea</taxon>
        <taxon>Stichotrichia</taxon>
        <taxon>Sporadotrichida</taxon>
        <taxon>Oxytrichidae</taxon>
        <taxon>Stylonychinae</taxon>
        <taxon>Stylonychia</taxon>
    </lineage>
</organism>